<feature type="compositionally biased region" description="Low complexity" evidence="7">
    <location>
        <begin position="1000"/>
        <end position="1016"/>
    </location>
</feature>
<evidence type="ECO:0000256" key="5">
    <source>
        <dbReference type="ARBA" id="ARBA00022833"/>
    </source>
</evidence>
<feature type="compositionally biased region" description="Low complexity" evidence="7">
    <location>
        <begin position="192"/>
        <end position="219"/>
    </location>
</feature>
<organism evidence="9 10">
    <name type="scientific">Ceraceosorus bombacis</name>
    <dbReference type="NCBI Taxonomy" id="401625"/>
    <lineage>
        <taxon>Eukaryota</taxon>
        <taxon>Fungi</taxon>
        <taxon>Dikarya</taxon>
        <taxon>Basidiomycota</taxon>
        <taxon>Ustilaginomycotina</taxon>
        <taxon>Exobasidiomycetes</taxon>
        <taxon>Ceraceosorales</taxon>
        <taxon>Ceraceosoraceae</taxon>
        <taxon>Ceraceosorus</taxon>
    </lineage>
</organism>
<evidence type="ECO:0000256" key="2">
    <source>
        <dbReference type="ARBA" id="ARBA00022723"/>
    </source>
</evidence>
<keyword evidence="9" id="KW-0436">Ligase</keyword>
<keyword evidence="4" id="KW-0833">Ubl conjugation pathway</keyword>
<dbReference type="GO" id="GO:0008270">
    <property type="term" value="F:zinc ion binding"/>
    <property type="evidence" value="ECO:0007669"/>
    <property type="project" value="UniProtKB-KW"/>
</dbReference>
<keyword evidence="2" id="KW-0479">Metal-binding</keyword>
<dbReference type="Pfam" id="PF12678">
    <property type="entry name" value="zf-rbx1"/>
    <property type="match status" value="1"/>
</dbReference>
<name>A0A0P1BN37_9BASI</name>
<keyword evidence="10" id="KW-1185">Reference proteome</keyword>
<dbReference type="InterPro" id="IPR013083">
    <property type="entry name" value="Znf_RING/FYVE/PHD"/>
</dbReference>
<feature type="region of interest" description="Disordered" evidence="7">
    <location>
        <begin position="899"/>
        <end position="966"/>
    </location>
</feature>
<feature type="region of interest" description="Disordered" evidence="7">
    <location>
        <begin position="826"/>
        <end position="881"/>
    </location>
</feature>
<dbReference type="SUPFAM" id="SSF57850">
    <property type="entry name" value="RING/U-box"/>
    <property type="match status" value="1"/>
</dbReference>
<feature type="region of interest" description="Disordered" evidence="7">
    <location>
        <begin position="317"/>
        <end position="480"/>
    </location>
</feature>
<evidence type="ECO:0000259" key="8">
    <source>
        <dbReference type="PROSITE" id="PS50089"/>
    </source>
</evidence>
<dbReference type="PANTHER" id="PTHR22763">
    <property type="entry name" value="RING ZINC FINGER PROTEIN"/>
    <property type="match status" value="1"/>
</dbReference>
<dbReference type="Proteomes" id="UP000054845">
    <property type="component" value="Unassembled WGS sequence"/>
</dbReference>
<comment type="pathway">
    <text evidence="1">Protein modification; protein ubiquitination.</text>
</comment>
<feature type="region of interest" description="Disordered" evidence="7">
    <location>
        <begin position="566"/>
        <end position="589"/>
    </location>
</feature>
<dbReference type="GO" id="GO:0012505">
    <property type="term" value="C:endomembrane system"/>
    <property type="evidence" value="ECO:0007669"/>
    <property type="project" value="TreeGrafter"/>
</dbReference>
<dbReference type="CDD" id="cd16448">
    <property type="entry name" value="RING-H2"/>
    <property type="match status" value="1"/>
</dbReference>
<evidence type="ECO:0000256" key="1">
    <source>
        <dbReference type="ARBA" id="ARBA00004906"/>
    </source>
</evidence>
<feature type="compositionally biased region" description="Polar residues" evidence="7">
    <location>
        <begin position="950"/>
        <end position="966"/>
    </location>
</feature>
<feature type="compositionally biased region" description="Low complexity" evidence="7">
    <location>
        <begin position="916"/>
        <end position="934"/>
    </location>
</feature>
<feature type="region of interest" description="Disordered" evidence="7">
    <location>
        <begin position="608"/>
        <end position="635"/>
    </location>
</feature>
<dbReference type="OrthoDB" id="8062037at2759"/>
<feature type="region of interest" description="Disordered" evidence="7">
    <location>
        <begin position="1196"/>
        <end position="1226"/>
    </location>
</feature>
<dbReference type="GO" id="GO:0061630">
    <property type="term" value="F:ubiquitin protein ligase activity"/>
    <property type="evidence" value="ECO:0007669"/>
    <property type="project" value="TreeGrafter"/>
</dbReference>
<protein>
    <submittedName>
        <fullName evidence="9">FOG: Predicted E3 ubiquitin ligase</fullName>
    </submittedName>
</protein>
<evidence type="ECO:0000256" key="3">
    <source>
        <dbReference type="ARBA" id="ARBA00022771"/>
    </source>
</evidence>
<feature type="region of interest" description="Disordered" evidence="7">
    <location>
        <begin position="991"/>
        <end position="1037"/>
    </location>
</feature>
<dbReference type="UniPathway" id="UPA00143"/>
<feature type="compositionally biased region" description="Basic and acidic residues" evidence="7">
    <location>
        <begin position="872"/>
        <end position="881"/>
    </location>
</feature>
<feature type="compositionally biased region" description="Low complexity" evidence="7">
    <location>
        <begin position="450"/>
        <end position="480"/>
    </location>
</feature>
<feature type="domain" description="RING-type" evidence="8">
    <location>
        <begin position="1131"/>
        <end position="1189"/>
    </location>
</feature>
<feature type="compositionally biased region" description="Low complexity" evidence="7">
    <location>
        <begin position="147"/>
        <end position="185"/>
    </location>
</feature>
<evidence type="ECO:0000313" key="10">
    <source>
        <dbReference type="Proteomes" id="UP000054845"/>
    </source>
</evidence>
<keyword evidence="3 6" id="KW-0863">Zinc-finger</keyword>
<accession>A0A0P1BN37</accession>
<feature type="compositionally biased region" description="Polar residues" evidence="7">
    <location>
        <begin position="903"/>
        <end position="915"/>
    </location>
</feature>
<evidence type="ECO:0000256" key="4">
    <source>
        <dbReference type="ARBA" id="ARBA00022786"/>
    </source>
</evidence>
<dbReference type="GO" id="GO:0016567">
    <property type="term" value="P:protein ubiquitination"/>
    <property type="evidence" value="ECO:0007669"/>
    <property type="project" value="UniProtKB-UniPathway"/>
</dbReference>
<dbReference type="AlphaFoldDB" id="A0A0P1BN37"/>
<proteinExistence type="predicted"/>
<feature type="compositionally biased region" description="Polar residues" evidence="7">
    <location>
        <begin position="566"/>
        <end position="579"/>
    </location>
</feature>
<feature type="compositionally biased region" description="Polar residues" evidence="7">
    <location>
        <begin position="1027"/>
        <end position="1037"/>
    </location>
</feature>
<keyword evidence="5" id="KW-0862">Zinc</keyword>
<evidence type="ECO:0000256" key="6">
    <source>
        <dbReference type="PROSITE-ProRule" id="PRU00175"/>
    </source>
</evidence>
<dbReference type="InterPro" id="IPR050731">
    <property type="entry name" value="HRD1_E3_ubiq-ligases"/>
</dbReference>
<dbReference type="InterPro" id="IPR024766">
    <property type="entry name" value="Znf_RING_H2"/>
</dbReference>
<dbReference type="GO" id="GO:0043161">
    <property type="term" value="P:proteasome-mediated ubiquitin-dependent protein catabolic process"/>
    <property type="evidence" value="ECO:0007669"/>
    <property type="project" value="TreeGrafter"/>
</dbReference>
<dbReference type="Gene3D" id="3.30.40.10">
    <property type="entry name" value="Zinc/RING finger domain, C3HC4 (zinc finger)"/>
    <property type="match status" value="1"/>
</dbReference>
<reference evidence="10" key="1">
    <citation type="submission" date="2014-09" db="EMBL/GenBank/DDBJ databases">
        <authorList>
            <person name="Sharma Rahul"/>
            <person name="Thines Marco"/>
        </authorList>
    </citation>
    <scope>NUCLEOTIDE SEQUENCE [LARGE SCALE GENOMIC DNA]</scope>
</reference>
<dbReference type="STRING" id="401625.A0A0P1BN37"/>
<feature type="compositionally biased region" description="Polar residues" evidence="7">
    <location>
        <begin position="324"/>
        <end position="343"/>
    </location>
</feature>
<dbReference type="SMART" id="SM00184">
    <property type="entry name" value="RING"/>
    <property type="match status" value="1"/>
</dbReference>
<evidence type="ECO:0000313" key="9">
    <source>
        <dbReference type="EMBL" id="CEH17833.1"/>
    </source>
</evidence>
<feature type="compositionally biased region" description="Low complexity" evidence="7">
    <location>
        <begin position="621"/>
        <end position="635"/>
    </location>
</feature>
<sequence length="1226" mass="126456">MPRPRTRSTENGSDVDTEPVMAEARYSSRVRAREAESEEATEVVVDIPERSSRRRRITRSTSQQVGLSEKQDREDGSNIETGIIVDEQGGDGARTARPGSSRAHIGCKLTKGKQRSARDGDSMQLHGEDPTAGPSGHPQFESGQGGPASSSASLSRDGSTARTATPATSPAAADPSSSLSSTTESSGGGASAAGLTSLPEAQGFSSSQGTTTSAGATHATHQRTPARTAVESAEHSANRARAVLLSALGILPAPGRAFVFPSMATGATLQSPGARPGGTGRLQPTEGDPLDHPSDTLLALLQDILGLGRGATFRGHGHAALQGGTRNASAAGTRTAGDASTPTIDPASDRAHEGNESGMGPTGPFGQGAARSDDPSGEQAQPTGAAREEPRPRVGTTVIVQGALISRTIPPRAQGIESGSPHATVDGPSDSTDRPTQTQSFLGAQSQTQAEAGTSATSSRSSEPSARSSSQAGGTRGQTAQAATLVEQADMLSHLCSVAAAATAASLISGPSGQAPGGSNSGAGTGSTAAEIAQGIRGNMDGIGYGRRAMAPSAAAAALRRVSAQPSSAARAETSSPSITVPEGPSDRLSAHRRAGVAPVWPFEGPFLPSSRSTGQRAWHRASGSTGGRSRSSISSVRSSASSVVRSALRHFVHGIGGVFRRNRTSANAREEVSTTSLFSDNGAAAQERSYSSPQAMMRGERGAAREALSSLVRNIFRRTQRGSFLASAEPSFASQTPAESRIGPTLARAGSFLAGHTRGPSNESPRRSLLDITSTNIAGQRTGESPHEMAALLERARGRELQQGQEGSWERFMYNLSRDLAAAVRDLPAPPSDGPNHGESQESAAQQHSEQESNTDGSGSRMYMSDGSIDGETRTRRQQDIQHGQLAFYRLFRFNPTPVPASAQTGDQSSTPLQPSASPSGPSRARASSLPRSGSEDAIHSLPWRDQATFGSTPRSGGQNAQTSPSTLVPCVVIGVRSLGANEPGGLFGVPVDPQLRDAPPGAAAAATGEQAQSANPSAGGEARSNVDTSTSAQAESVSDTNYARYLLFIGGGTYSSDHPLLQASPSRAAQDLMLAMEILSRVNGMRSQPNTLTQEQIESANLVRLVPTRDTIAKHVAEGELRENTAEKCLICLEDWESACKVASEARETDGSSKEHEARLLKCGHLFHAHCVDQWAKSSSNSCPLCRAQIVRSPGAPPSAPHVAPAAAGPAGDAAPSAPAASTA</sequence>
<dbReference type="EMBL" id="CCYA01000265">
    <property type="protein sequence ID" value="CEH17833.1"/>
    <property type="molecule type" value="Genomic_DNA"/>
</dbReference>
<feature type="region of interest" description="Disordered" evidence="7">
    <location>
        <begin position="1"/>
        <end position="234"/>
    </location>
</feature>
<feature type="compositionally biased region" description="Polar residues" evidence="7">
    <location>
        <begin position="434"/>
        <end position="449"/>
    </location>
</feature>
<feature type="compositionally biased region" description="Low complexity" evidence="7">
    <location>
        <begin position="1203"/>
        <end position="1226"/>
    </location>
</feature>
<dbReference type="InterPro" id="IPR001841">
    <property type="entry name" value="Znf_RING"/>
</dbReference>
<evidence type="ECO:0000256" key="7">
    <source>
        <dbReference type="SAM" id="MobiDB-lite"/>
    </source>
</evidence>
<feature type="region of interest" description="Disordered" evidence="7">
    <location>
        <begin position="268"/>
        <end position="294"/>
    </location>
</feature>
<feature type="compositionally biased region" description="Basic and acidic residues" evidence="7">
    <location>
        <begin position="116"/>
        <end position="129"/>
    </location>
</feature>
<dbReference type="GO" id="GO:0016874">
    <property type="term" value="F:ligase activity"/>
    <property type="evidence" value="ECO:0007669"/>
    <property type="project" value="UniProtKB-KW"/>
</dbReference>
<dbReference type="PROSITE" id="PS50089">
    <property type="entry name" value="ZF_RING_2"/>
    <property type="match status" value="1"/>
</dbReference>